<evidence type="ECO:0000313" key="3">
    <source>
        <dbReference type="Proteomes" id="UP001634007"/>
    </source>
</evidence>
<dbReference type="PANTHER" id="PTHR47074:SF11">
    <property type="entry name" value="REVERSE TRANSCRIPTASE-LIKE PROTEIN"/>
    <property type="match status" value="1"/>
</dbReference>
<proteinExistence type="predicted"/>
<keyword evidence="3" id="KW-1185">Reference proteome</keyword>
<dbReference type="InterPro" id="IPR044730">
    <property type="entry name" value="RNase_H-like_dom_plant"/>
</dbReference>
<gene>
    <name evidence="2" type="ORF">ACJRO7_001131</name>
</gene>
<protein>
    <recommendedName>
        <fullName evidence="1">RNase H type-1 domain-containing protein</fullName>
    </recommendedName>
</protein>
<dbReference type="SUPFAM" id="SSF53098">
    <property type="entry name" value="Ribonuclease H-like"/>
    <property type="match status" value="1"/>
</dbReference>
<comment type="caution">
    <text evidence="2">The sequence shown here is derived from an EMBL/GenBank/DDBJ whole genome shotgun (WGS) entry which is preliminary data.</text>
</comment>
<name>A0ABD3LTJ4_EUCGL</name>
<evidence type="ECO:0000259" key="1">
    <source>
        <dbReference type="Pfam" id="PF13456"/>
    </source>
</evidence>
<dbReference type="InterPro" id="IPR052929">
    <property type="entry name" value="RNase_H-like_EbsB-rel"/>
</dbReference>
<evidence type="ECO:0000313" key="2">
    <source>
        <dbReference type="EMBL" id="KAL3753839.1"/>
    </source>
</evidence>
<feature type="domain" description="RNase H type-1" evidence="1">
    <location>
        <begin position="83"/>
        <end position="163"/>
    </location>
</feature>
<dbReference type="AlphaFoldDB" id="A0ABD3LTJ4"/>
<accession>A0ABD3LTJ4</accession>
<dbReference type="Proteomes" id="UP001634007">
    <property type="component" value="Unassembled WGS sequence"/>
</dbReference>
<dbReference type="PANTHER" id="PTHR47074">
    <property type="entry name" value="BNAC02G40300D PROTEIN"/>
    <property type="match status" value="1"/>
</dbReference>
<dbReference type="InterPro" id="IPR036397">
    <property type="entry name" value="RNaseH_sf"/>
</dbReference>
<dbReference type="Pfam" id="PF13456">
    <property type="entry name" value="RVT_3"/>
    <property type="match status" value="1"/>
</dbReference>
<dbReference type="InterPro" id="IPR012337">
    <property type="entry name" value="RNaseH-like_sf"/>
</dbReference>
<dbReference type="InterPro" id="IPR002156">
    <property type="entry name" value="RNaseH_domain"/>
</dbReference>
<dbReference type="Gene3D" id="3.30.420.10">
    <property type="entry name" value="Ribonuclease H-like superfamily/Ribonuclease H"/>
    <property type="match status" value="1"/>
</dbReference>
<sequence length="169" mass="19082">MIQNSQTLPVSNTVAYVLWHIWKARNQFIFHGQQMNPRHVVDMAIIGARSALYSFPHPADIVHPTINRGDLWHPPDPGIFKVNFDGAFQPNTTIGTIVSICRDHNSRLIDGLTQIVAASLALQIEFQALLITLRHLEQTGRLHNKLIIKSDSLILVESVNERSLPPWEV</sequence>
<dbReference type="CDD" id="cd06222">
    <property type="entry name" value="RNase_H_like"/>
    <property type="match status" value="1"/>
</dbReference>
<organism evidence="2 3">
    <name type="scientific">Eucalyptus globulus</name>
    <name type="common">Tasmanian blue gum</name>
    <dbReference type="NCBI Taxonomy" id="34317"/>
    <lineage>
        <taxon>Eukaryota</taxon>
        <taxon>Viridiplantae</taxon>
        <taxon>Streptophyta</taxon>
        <taxon>Embryophyta</taxon>
        <taxon>Tracheophyta</taxon>
        <taxon>Spermatophyta</taxon>
        <taxon>Magnoliopsida</taxon>
        <taxon>eudicotyledons</taxon>
        <taxon>Gunneridae</taxon>
        <taxon>Pentapetalae</taxon>
        <taxon>rosids</taxon>
        <taxon>malvids</taxon>
        <taxon>Myrtales</taxon>
        <taxon>Myrtaceae</taxon>
        <taxon>Myrtoideae</taxon>
        <taxon>Eucalypteae</taxon>
        <taxon>Eucalyptus</taxon>
    </lineage>
</organism>
<dbReference type="EMBL" id="JBJKBG010000001">
    <property type="protein sequence ID" value="KAL3753839.1"/>
    <property type="molecule type" value="Genomic_DNA"/>
</dbReference>
<reference evidence="2 3" key="1">
    <citation type="submission" date="2024-11" db="EMBL/GenBank/DDBJ databases">
        <title>Chromosome-level genome assembly of Eucalyptus globulus Labill. provides insights into its genome evolution.</title>
        <authorList>
            <person name="Li X."/>
        </authorList>
    </citation>
    <scope>NUCLEOTIDE SEQUENCE [LARGE SCALE GENOMIC DNA]</scope>
    <source>
        <strain evidence="2">CL2024</strain>
        <tissue evidence="2">Fresh tender leaves</tissue>
    </source>
</reference>